<proteinExistence type="predicted"/>
<keyword evidence="1" id="KW-0479">Metal-binding</keyword>
<evidence type="ECO:0000256" key="1">
    <source>
        <dbReference type="ARBA" id="ARBA00022723"/>
    </source>
</evidence>
<dbReference type="Gene3D" id="3.40.30.10">
    <property type="entry name" value="Glutaredoxin"/>
    <property type="match status" value="1"/>
</dbReference>
<evidence type="ECO:0000313" key="4">
    <source>
        <dbReference type="Proteomes" id="UP001597308"/>
    </source>
</evidence>
<dbReference type="InterPro" id="IPR002762">
    <property type="entry name" value="CbiX-like"/>
</dbReference>
<dbReference type="InterPro" id="IPR036249">
    <property type="entry name" value="Thioredoxin-like_sf"/>
</dbReference>
<sequence length="236" mass="25627">MILYGRASFDSRQRLQGIVDRLRAGAPSRQVACAFADLSGPSLPEVLGRLADSGIAEAVVVPCMIPTDPSIATWLPGALSAWRSERSTAPRVTIAAAVECFVDLADLAARSLESADAADVGGAAPSMGKPGWSEIPRHGRQIFFCTGARCLHRGAEPLYQRLRDLMRREHGLVRGPRRVLCARSSCQFPCNLGPVMTVHPDGVWYGRLDPQALDRIVAEHLIGDEIVQDFCIRDLD</sequence>
<gene>
    <name evidence="3" type="ORF">ACFSCV_10410</name>
</gene>
<comment type="caution">
    <text evidence="3">The sequence shown here is derived from an EMBL/GenBank/DDBJ whole genome shotgun (WGS) entry which is preliminary data.</text>
</comment>
<organism evidence="3 4">
    <name type="scientific">Methylopila henanensis</name>
    <dbReference type="NCBI Taxonomy" id="873516"/>
    <lineage>
        <taxon>Bacteria</taxon>
        <taxon>Pseudomonadati</taxon>
        <taxon>Pseudomonadota</taxon>
        <taxon>Alphaproteobacteria</taxon>
        <taxon>Hyphomicrobiales</taxon>
        <taxon>Methylopilaceae</taxon>
        <taxon>Methylopila</taxon>
    </lineage>
</organism>
<protein>
    <submittedName>
        <fullName evidence="3">CbiX/SirB N-terminal domain-containing protein</fullName>
    </submittedName>
</protein>
<dbReference type="Pfam" id="PF01257">
    <property type="entry name" value="2Fe-2S_thioredx"/>
    <property type="match status" value="1"/>
</dbReference>
<accession>A0ABW4K8K3</accession>
<evidence type="ECO:0000313" key="3">
    <source>
        <dbReference type="EMBL" id="MFD1703416.1"/>
    </source>
</evidence>
<name>A0ABW4K8K3_9HYPH</name>
<dbReference type="SUPFAM" id="SSF52833">
    <property type="entry name" value="Thioredoxin-like"/>
    <property type="match status" value="1"/>
</dbReference>
<reference evidence="4" key="1">
    <citation type="journal article" date="2019" name="Int. J. Syst. Evol. Microbiol.">
        <title>The Global Catalogue of Microorganisms (GCM) 10K type strain sequencing project: providing services to taxonomists for standard genome sequencing and annotation.</title>
        <authorList>
            <consortium name="The Broad Institute Genomics Platform"/>
            <consortium name="The Broad Institute Genome Sequencing Center for Infectious Disease"/>
            <person name="Wu L."/>
            <person name="Ma J."/>
        </authorList>
    </citation>
    <scope>NUCLEOTIDE SEQUENCE [LARGE SCALE GENOMIC DNA]</scope>
    <source>
        <strain evidence="4">KCTC 23707</strain>
    </source>
</reference>
<dbReference type="Pfam" id="PF01903">
    <property type="entry name" value="CbiX"/>
    <property type="match status" value="1"/>
</dbReference>
<dbReference type="RefSeq" id="WP_378799525.1">
    <property type="nucleotide sequence ID" value="NZ_JBHUER010000007.1"/>
</dbReference>
<dbReference type="Proteomes" id="UP001597308">
    <property type="component" value="Unassembled WGS sequence"/>
</dbReference>
<dbReference type="EMBL" id="JBHUER010000007">
    <property type="protein sequence ID" value="MFD1703416.1"/>
    <property type="molecule type" value="Genomic_DNA"/>
</dbReference>
<keyword evidence="4" id="KW-1185">Reference proteome</keyword>
<keyword evidence="2" id="KW-0456">Lyase</keyword>
<dbReference type="CDD" id="cd02980">
    <property type="entry name" value="TRX_Fd_family"/>
    <property type="match status" value="1"/>
</dbReference>
<dbReference type="SUPFAM" id="SSF53800">
    <property type="entry name" value="Chelatase"/>
    <property type="match status" value="1"/>
</dbReference>
<evidence type="ECO:0000256" key="2">
    <source>
        <dbReference type="ARBA" id="ARBA00023239"/>
    </source>
</evidence>
<dbReference type="Gene3D" id="3.40.50.1400">
    <property type="match status" value="1"/>
</dbReference>